<evidence type="ECO:0000313" key="3">
    <source>
        <dbReference type="Proteomes" id="UP000442619"/>
    </source>
</evidence>
<dbReference type="Gene3D" id="1.20.1500.10">
    <property type="entry name" value="YheA/YmcA-like"/>
    <property type="match status" value="1"/>
</dbReference>
<dbReference type="AlphaFoldDB" id="A0A844FRC0"/>
<keyword evidence="3" id="KW-1185">Reference proteome</keyword>
<evidence type="ECO:0000313" key="2">
    <source>
        <dbReference type="EMBL" id="MST88010.1"/>
    </source>
</evidence>
<gene>
    <name evidence="2" type="ORF">FYJ79_00075</name>
</gene>
<dbReference type="EMBL" id="VUNM01000001">
    <property type="protein sequence ID" value="MST88010.1"/>
    <property type="molecule type" value="Genomic_DNA"/>
</dbReference>
<sequence length="138" mass="16101">MRKILARWSKSRLRILRHGHLKVSRLPNTKEIALKLNQALLAEEAVKAFQHYEALIKEHKELAQSEKQIKLLQQDLLQAKVHDDDNYESLNKQYHEAYEAFTNHPLVVNYLQLKEEVNDLLLEVEAIINNGLAIDIDL</sequence>
<name>A0A844FRC0_9FIRM</name>
<reference evidence="2 3" key="1">
    <citation type="submission" date="2019-08" db="EMBL/GenBank/DDBJ databases">
        <title>In-depth cultivation of the pig gut microbiome towards novel bacterial diversity and tailored functional studies.</title>
        <authorList>
            <person name="Wylensek D."/>
            <person name="Hitch T.C.A."/>
            <person name="Clavel T."/>
        </authorList>
    </citation>
    <scope>NUCLEOTIDE SEQUENCE [LARGE SCALE GENOMIC DNA]</scope>
    <source>
        <strain evidence="2 3">CA-Schmier-601-WT-3</strain>
    </source>
</reference>
<evidence type="ECO:0000256" key="1">
    <source>
        <dbReference type="SAM" id="Coils"/>
    </source>
</evidence>
<organism evidence="2 3">
    <name type="scientific">Sharpea porci</name>
    <dbReference type="NCBI Taxonomy" id="2652286"/>
    <lineage>
        <taxon>Bacteria</taxon>
        <taxon>Bacillati</taxon>
        <taxon>Bacillota</taxon>
        <taxon>Erysipelotrichia</taxon>
        <taxon>Erysipelotrichales</taxon>
        <taxon>Coprobacillaceae</taxon>
        <taxon>Sharpea</taxon>
    </lineage>
</organism>
<dbReference type="InterPro" id="IPR010368">
    <property type="entry name" value="Com_YlbF"/>
</dbReference>
<keyword evidence="1" id="KW-0175">Coiled coil</keyword>
<dbReference type="Pfam" id="PF06133">
    <property type="entry name" value="Com_YlbF"/>
    <property type="match status" value="1"/>
</dbReference>
<dbReference type="SUPFAM" id="SSF158622">
    <property type="entry name" value="YheA/YmcA-like"/>
    <property type="match status" value="1"/>
</dbReference>
<comment type="caution">
    <text evidence="2">The sequence shown here is derived from an EMBL/GenBank/DDBJ whole genome shotgun (WGS) entry which is preliminary data.</text>
</comment>
<dbReference type="Proteomes" id="UP000442619">
    <property type="component" value="Unassembled WGS sequence"/>
</dbReference>
<protein>
    <submittedName>
        <fullName evidence="2">YlbF family regulator</fullName>
    </submittedName>
</protein>
<accession>A0A844FRC0</accession>
<dbReference type="InterPro" id="IPR023378">
    <property type="entry name" value="YheA/YmcA-like_dom_sf"/>
</dbReference>
<feature type="coiled-coil region" evidence="1">
    <location>
        <begin position="55"/>
        <end position="82"/>
    </location>
</feature>
<proteinExistence type="predicted"/>